<evidence type="ECO:0000259" key="11">
    <source>
        <dbReference type="PROSITE" id="PS50051"/>
    </source>
</evidence>
<dbReference type="GO" id="GO:0017116">
    <property type="term" value="F:single-stranded DNA helicase activity"/>
    <property type="evidence" value="ECO:0007669"/>
    <property type="project" value="TreeGrafter"/>
</dbReference>
<dbReference type="InterPro" id="IPR033762">
    <property type="entry name" value="MCM_OB"/>
</dbReference>
<keyword evidence="12" id="KW-0131">Cell cycle</keyword>
<dbReference type="Pfam" id="PF17207">
    <property type="entry name" value="MCM_OB"/>
    <property type="match status" value="1"/>
</dbReference>
<feature type="region of interest" description="Disordered" evidence="10">
    <location>
        <begin position="338"/>
        <end position="357"/>
    </location>
</feature>
<dbReference type="PANTHER" id="PTHR11630">
    <property type="entry name" value="DNA REPLICATION LICENSING FACTOR MCM FAMILY MEMBER"/>
    <property type="match status" value="1"/>
</dbReference>
<dbReference type="InterPro" id="IPR041562">
    <property type="entry name" value="MCM_lid"/>
</dbReference>
<dbReference type="GO" id="GO:0051301">
    <property type="term" value="P:cell division"/>
    <property type="evidence" value="ECO:0007669"/>
    <property type="project" value="UniProtKB-KW"/>
</dbReference>
<evidence type="ECO:0000256" key="5">
    <source>
        <dbReference type="ARBA" id="ARBA00022801"/>
    </source>
</evidence>
<dbReference type="STRING" id="1227481.C467_07802"/>
<dbReference type="Gene3D" id="2.20.28.10">
    <property type="match status" value="1"/>
</dbReference>
<dbReference type="AlphaFoldDB" id="M0F9X9"/>
<dbReference type="GO" id="GO:0016787">
    <property type="term" value="F:hydrolase activity"/>
    <property type="evidence" value="ECO:0007669"/>
    <property type="project" value="UniProtKB-KW"/>
</dbReference>
<dbReference type="Pfam" id="PF17855">
    <property type="entry name" value="MCM_lid"/>
    <property type="match status" value="1"/>
</dbReference>
<dbReference type="Gene3D" id="2.40.50.140">
    <property type="entry name" value="Nucleic acid-binding proteins"/>
    <property type="match status" value="1"/>
</dbReference>
<dbReference type="Proteomes" id="UP000011689">
    <property type="component" value="Unassembled WGS sequence"/>
</dbReference>
<dbReference type="PROSITE" id="PS50051">
    <property type="entry name" value="MCM_2"/>
    <property type="match status" value="1"/>
</dbReference>
<evidence type="ECO:0000256" key="1">
    <source>
        <dbReference type="ARBA" id="ARBA00008010"/>
    </source>
</evidence>
<evidence type="ECO:0000256" key="2">
    <source>
        <dbReference type="ARBA" id="ARBA00012551"/>
    </source>
</evidence>
<dbReference type="GO" id="GO:0042555">
    <property type="term" value="C:MCM complex"/>
    <property type="evidence" value="ECO:0007669"/>
    <property type="project" value="TreeGrafter"/>
</dbReference>
<dbReference type="InterPro" id="IPR012340">
    <property type="entry name" value="NA-bd_OB-fold"/>
</dbReference>
<dbReference type="GO" id="GO:0005524">
    <property type="term" value="F:ATP binding"/>
    <property type="evidence" value="ECO:0007669"/>
    <property type="project" value="UniProtKB-KW"/>
</dbReference>
<dbReference type="PATRIC" id="fig|1227481.4.peg.1549"/>
<dbReference type="SUPFAM" id="SSF50249">
    <property type="entry name" value="Nucleic acid-binding proteins"/>
    <property type="match status" value="1"/>
</dbReference>
<dbReference type="FunFam" id="2.20.28.10:FF:000003">
    <property type="entry name" value="DNA helicase"/>
    <property type="match status" value="1"/>
</dbReference>
<dbReference type="SUPFAM" id="SSF52540">
    <property type="entry name" value="P-loop containing nucleoside triphosphate hydrolases"/>
    <property type="match status" value="1"/>
</dbReference>
<dbReference type="Pfam" id="PF00493">
    <property type="entry name" value="MCM"/>
    <property type="match status" value="1"/>
</dbReference>
<evidence type="ECO:0000313" key="12">
    <source>
        <dbReference type="EMBL" id="ELZ56760.1"/>
    </source>
</evidence>
<dbReference type="Gene3D" id="3.30.1640.10">
    <property type="entry name" value="mini-chromosome maintenance (MCM) complex, chain A, domain 1"/>
    <property type="match status" value="1"/>
</dbReference>
<evidence type="ECO:0000313" key="13">
    <source>
        <dbReference type="Proteomes" id="UP000011689"/>
    </source>
</evidence>
<keyword evidence="8 9" id="KW-0238">DNA-binding</keyword>
<protein>
    <recommendedName>
        <fullName evidence="2">DNA helicase</fullName>
        <ecNumber evidence="2">3.6.4.12</ecNumber>
    </recommendedName>
</protein>
<dbReference type="EMBL" id="AOJO01000035">
    <property type="protein sequence ID" value="ELZ56760.1"/>
    <property type="molecule type" value="Genomic_DNA"/>
</dbReference>
<dbReference type="GO" id="GO:0003697">
    <property type="term" value="F:single-stranded DNA binding"/>
    <property type="evidence" value="ECO:0007669"/>
    <property type="project" value="TreeGrafter"/>
</dbReference>
<evidence type="ECO:0000256" key="9">
    <source>
        <dbReference type="RuleBase" id="RU004070"/>
    </source>
</evidence>
<evidence type="ECO:0000256" key="7">
    <source>
        <dbReference type="ARBA" id="ARBA00022840"/>
    </source>
</evidence>
<keyword evidence="4 9" id="KW-0547">Nucleotide-binding</keyword>
<evidence type="ECO:0000256" key="8">
    <source>
        <dbReference type="ARBA" id="ARBA00023125"/>
    </source>
</evidence>
<dbReference type="PANTHER" id="PTHR11630:SF66">
    <property type="entry name" value="DNA REPLICATION LICENSING FACTOR MCM4"/>
    <property type="match status" value="1"/>
</dbReference>
<evidence type="ECO:0000256" key="10">
    <source>
        <dbReference type="SAM" id="MobiDB-lite"/>
    </source>
</evidence>
<dbReference type="OrthoDB" id="6747at2157"/>
<keyword evidence="6 12" id="KW-0347">Helicase</keyword>
<evidence type="ECO:0000256" key="3">
    <source>
        <dbReference type="ARBA" id="ARBA00022705"/>
    </source>
</evidence>
<dbReference type="GeneID" id="72714024"/>
<feature type="domain" description="MCM C-terminal AAA(+) ATPase" evidence="11">
    <location>
        <begin position="269"/>
        <end position="477"/>
    </location>
</feature>
<keyword evidence="3" id="KW-0235">DNA replication</keyword>
<dbReference type="PRINTS" id="PR01657">
    <property type="entry name" value="MCMFAMILY"/>
</dbReference>
<dbReference type="RefSeq" id="WP_008583729.1">
    <property type="nucleotide sequence ID" value="NZ_AOJO01000035.1"/>
</dbReference>
<keyword evidence="5" id="KW-0378">Hydrolase</keyword>
<dbReference type="GO" id="GO:0006260">
    <property type="term" value="P:DNA replication"/>
    <property type="evidence" value="ECO:0007669"/>
    <property type="project" value="UniProtKB-KW"/>
</dbReference>
<gene>
    <name evidence="12" type="ORF">C467_07802</name>
</gene>
<feature type="compositionally biased region" description="Polar residues" evidence="10">
    <location>
        <begin position="342"/>
        <end position="356"/>
    </location>
</feature>
<keyword evidence="13" id="KW-1185">Reference proteome</keyword>
<dbReference type="InterPro" id="IPR027417">
    <property type="entry name" value="P-loop_NTPase"/>
</dbReference>
<dbReference type="EC" id="3.6.4.12" evidence="2"/>
<dbReference type="Gene3D" id="3.40.50.300">
    <property type="entry name" value="P-loop containing nucleotide triphosphate hydrolases"/>
    <property type="match status" value="1"/>
</dbReference>
<proteinExistence type="inferred from homology"/>
<reference evidence="12 13" key="1">
    <citation type="journal article" date="2014" name="PLoS Genet.">
        <title>Phylogenetically driven sequencing of extremely halophilic archaea reveals strategies for static and dynamic osmo-response.</title>
        <authorList>
            <person name="Becker E.A."/>
            <person name="Seitzer P.M."/>
            <person name="Tritt A."/>
            <person name="Larsen D."/>
            <person name="Krusor M."/>
            <person name="Yao A.I."/>
            <person name="Wu D."/>
            <person name="Madern D."/>
            <person name="Eisen J.A."/>
            <person name="Darling A.E."/>
            <person name="Facciotti M.T."/>
        </authorList>
    </citation>
    <scope>NUCLEOTIDE SEQUENCE [LARGE SCALE GENOMIC DNA]</scope>
    <source>
        <strain evidence="12 13">ATCC 700873</strain>
    </source>
</reference>
<comment type="similarity">
    <text evidence="1 9">Belongs to the MCM family.</text>
</comment>
<dbReference type="InterPro" id="IPR001208">
    <property type="entry name" value="MCM_dom"/>
</dbReference>
<sequence>MDRFTDDIHTLFDARYRDAIERLEERYAESTYPEHLGLDVQWDDLADVNEDVAKMVLRSPDTGQDTLEEALREYDHTEKKLLQASVRVEELPEWATYTVGEARKGDINRLIGLHGQITKRTEVKPKLEEAAFECHRCGTMTYIPQGWATIREPYECQGCENKGPWRLVESQSEWVDHQVVQLQQPPEDARGGVTASINAHLTEGLTDRIESGDRVTLNGVFKPVRVKSKTRHDTVLLGRSVEIEETVSDEVNADESVDEVLELANSDDPYAVLVNSIAPDHKGDVHLKEAMALQLFSGWRRTAPSGSFHRGSIHMLWLGDPGTGKTGLMDAGEELAPRSAMTDGTGSSEAGLTASMTKDDFGDGDEWTIAAGTIVRASGGLAIVDEIDKGDVSDLDALHTALESQKVLVSKAGRHAHLDANTSLLAAGNPTGGHFDPTKEFVDQIELKSPLLSRFDLIYTVREKNDDELVRDISRHMVDSRTAAGKHALGMELTEEEREQVEPGQDPELISQWIAYARENCHPLPTEEAKDRMVEYYTDLKVSLPERYDGAEEDDYDGPPLPVTARKQMALFRLAEASARIRLSDTITVDDVERVIPKVDRSLADIGIAPEGASLGEVRDDVDVAEVGV</sequence>
<keyword evidence="7 9" id="KW-0067">ATP-binding</keyword>
<dbReference type="InterPro" id="IPR031327">
    <property type="entry name" value="MCM"/>
</dbReference>
<evidence type="ECO:0000256" key="6">
    <source>
        <dbReference type="ARBA" id="ARBA00022806"/>
    </source>
</evidence>
<name>M0F9X9_9EURY</name>
<comment type="caution">
    <text evidence="12">The sequence shown here is derived from an EMBL/GenBank/DDBJ whole genome shotgun (WGS) entry which is preliminary data.</text>
</comment>
<evidence type="ECO:0000256" key="4">
    <source>
        <dbReference type="ARBA" id="ARBA00022741"/>
    </source>
</evidence>
<keyword evidence="12" id="KW-0132">Cell division</keyword>
<organism evidence="12 13">
    <name type="scientific">Halorubrum hochstenium ATCC 700873</name>
    <dbReference type="NCBI Taxonomy" id="1227481"/>
    <lineage>
        <taxon>Archaea</taxon>
        <taxon>Methanobacteriati</taxon>
        <taxon>Methanobacteriota</taxon>
        <taxon>Stenosarchaea group</taxon>
        <taxon>Halobacteria</taxon>
        <taxon>Halobacteriales</taxon>
        <taxon>Haloferacaceae</taxon>
        <taxon>Halorubrum</taxon>
    </lineage>
</organism>
<dbReference type="SMART" id="SM00350">
    <property type="entry name" value="MCM"/>
    <property type="match status" value="1"/>
</dbReference>
<accession>M0F9X9</accession>